<protein>
    <submittedName>
        <fullName evidence="2">Uncharacterized protein</fullName>
    </submittedName>
</protein>
<proteinExistence type="predicted"/>
<dbReference type="Proteomes" id="UP000008177">
    <property type="component" value="Unplaced contigs"/>
</dbReference>
<dbReference type="AlphaFoldDB" id="G2YN57"/>
<organism evidence="2 3">
    <name type="scientific">Botryotinia fuckeliana (strain T4)</name>
    <name type="common">Noble rot fungus</name>
    <name type="synonym">Botrytis cinerea</name>
    <dbReference type="NCBI Taxonomy" id="999810"/>
    <lineage>
        <taxon>Eukaryota</taxon>
        <taxon>Fungi</taxon>
        <taxon>Dikarya</taxon>
        <taxon>Ascomycota</taxon>
        <taxon>Pezizomycotina</taxon>
        <taxon>Leotiomycetes</taxon>
        <taxon>Helotiales</taxon>
        <taxon>Sclerotiniaceae</taxon>
        <taxon>Botrytis</taxon>
    </lineage>
</organism>
<dbReference type="EMBL" id="FQ790345">
    <property type="protein sequence ID" value="CCD53055.1"/>
    <property type="molecule type" value="Genomic_DNA"/>
</dbReference>
<sequence length="141" mass="15348">MQLFCCFCADRHLADRLTHTCIRRQSTASRQVIRSPLSIAGIGIGSYLSPTHHGPCQIEFLRGSCSWHINASLLNPIRSPDADIIDAEKRLGLVISYLTTQLATVDTNPSPSPSPSRTHVAATSATVEPAEPTTRILEQIT</sequence>
<evidence type="ECO:0000313" key="2">
    <source>
        <dbReference type="EMBL" id="CCD53055.1"/>
    </source>
</evidence>
<dbReference type="HOGENOM" id="CLU_1825010_0_0_1"/>
<evidence type="ECO:0000256" key="1">
    <source>
        <dbReference type="SAM" id="MobiDB-lite"/>
    </source>
</evidence>
<reference evidence="3" key="1">
    <citation type="journal article" date="2011" name="PLoS Genet.">
        <title>Genomic analysis of the necrotrophic fungal pathogens Sclerotinia sclerotiorum and Botrytis cinerea.</title>
        <authorList>
            <person name="Amselem J."/>
            <person name="Cuomo C.A."/>
            <person name="van Kan J.A."/>
            <person name="Viaud M."/>
            <person name="Benito E.P."/>
            <person name="Couloux A."/>
            <person name="Coutinho P.M."/>
            <person name="de Vries R.P."/>
            <person name="Dyer P.S."/>
            <person name="Fillinger S."/>
            <person name="Fournier E."/>
            <person name="Gout L."/>
            <person name="Hahn M."/>
            <person name="Kohn L."/>
            <person name="Lapalu N."/>
            <person name="Plummer K.M."/>
            <person name="Pradier J.M."/>
            <person name="Quevillon E."/>
            <person name="Sharon A."/>
            <person name="Simon A."/>
            <person name="ten Have A."/>
            <person name="Tudzynski B."/>
            <person name="Tudzynski P."/>
            <person name="Wincker P."/>
            <person name="Andrew M."/>
            <person name="Anthouard V."/>
            <person name="Beever R.E."/>
            <person name="Beffa R."/>
            <person name="Benoit I."/>
            <person name="Bouzid O."/>
            <person name="Brault B."/>
            <person name="Chen Z."/>
            <person name="Choquer M."/>
            <person name="Collemare J."/>
            <person name="Cotton P."/>
            <person name="Danchin E.G."/>
            <person name="Da Silva C."/>
            <person name="Gautier A."/>
            <person name="Giraud C."/>
            <person name="Giraud T."/>
            <person name="Gonzalez C."/>
            <person name="Grossetete S."/>
            <person name="Guldener U."/>
            <person name="Henrissat B."/>
            <person name="Howlett B.J."/>
            <person name="Kodira C."/>
            <person name="Kretschmer M."/>
            <person name="Lappartient A."/>
            <person name="Leroch M."/>
            <person name="Levis C."/>
            <person name="Mauceli E."/>
            <person name="Neuveglise C."/>
            <person name="Oeser B."/>
            <person name="Pearson M."/>
            <person name="Poulain J."/>
            <person name="Poussereau N."/>
            <person name="Quesneville H."/>
            <person name="Rascle C."/>
            <person name="Schumacher J."/>
            <person name="Segurens B."/>
            <person name="Sexton A."/>
            <person name="Silva E."/>
            <person name="Sirven C."/>
            <person name="Soanes D.M."/>
            <person name="Talbot N.J."/>
            <person name="Templeton M."/>
            <person name="Yandava C."/>
            <person name="Yarden O."/>
            <person name="Zeng Q."/>
            <person name="Rollins J.A."/>
            <person name="Lebrun M.H."/>
            <person name="Dickman M."/>
        </authorList>
    </citation>
    <scope>NUCLEOTIDE SEQUENCE [LARGE SCALE GENOMIC DNA]</scope>
    <source>
        <strain evidence="3">T4</strain>
    </source>
</reference>
<accession>G2YN57</accession>
<dbReference type="InParanoid" id="G2YN57"/>
<evidence type="ECO:0000313" key="3">
    <source>
        <dbReference type="Proteomes" id="UP000008177"/>
    </source>
</evidence>
<name>G2YN57_BOTF4</name>
<feature type="region of interest" description="Disordered" evidence="1">
    <location>
        <begin position="106"/>
        <end position="133"/>
    </location>
</feature>
<gene>
    <name evidence="2" type="ORF">BofuT4_P139790.1</name>
</gene>